<proteinExistence type="predicted"/>
<reference evidence="1" key="2">
    <citation type="journal article" date="2015" name="Fish Shellfish Immunol.">
        <title>Early steps in the European eel (Anguilla anguilla)-Vibrio vulnificus interaction in the gills: Role of the RtxA13 toxin.</title>
        <authorList>
            <person name="Callol A."/>
            <person name="Pajuelo D."/>
            <person name="Ebbesson L."/>
            <person name="Teles M."/>
            <person name="MacKenzie S."/>
            <person name="Amaro C."/>
        </authorList>
    </citation>
    <scope>NUCLEOTIDE SEQUENCE</scope>
</reference>
<evidence type="ECO:0000313" key="1">
    <source>
        <dbReference type="EMBL" id="JAH90810.1"/>
    </source>
</evidence>
<protein>
    <submittedName>
        <fullName evidence="1">Uncharacterized protein</fullName>
    </submittedName>
</protein>
<dbReference type="AlphaFoldDB" id="A0A0E9WMN5"/>
<organism evidence="1">
    <name type="scientific">Anguilla anguilla</name>
    <name type="common">European freshwater eel</name>
    <name type="synonym">Muraena anguilla</name>
    <dbReference type="NCBI Taxonomy" id="7936"/>
    <lineage>
        <taxon>Eukaryota</taxon>
        <taxon>Metazoa</taxon>
        <taxon>Chordata</taxon>
        <taxon>Craniata</taxon>
        <taxon>Vertebrata</taxon>
        <taxon>Euteleostomi</taxon>
        <taxon>Actinopterygii</taxon>
        <taxon>Neopterygii</taxon>
        <taxon>Teleostei</taxon>
        <taxon>Anguilliformes</taxon>
        <taxon>Anguillidae</taxon>
        <taxon>Anguilla</taxon>
    </lineage>
</organism>
<accession>A0A0E9WMN5</accession>
<name>A0A0E9WMN5_ANGAN</name>
<dbReference type="EMBL" id="GBXM01017767">
    <property type="protein sequence ID" value="JAH90810.1"/>
    <property type="molecule type" value="Transcribed_RNA"/>
</dbReference>
<sequence length="49" mass="5872">MLYCIGINVRLFKYKKQWNSDIRGKNEKYHRLTEIEGFLVSCLICCLQC</sequence>
<reference evidence="1" key="1">
    <citation type="submission" date="2014-11" db="EMBL/GenBank/DDBJ databases">
        <authorList>
            <person name="Amaro Gonzalez C."/>
        </authorList>
    </citation>
    <scope>NUCLEOTIDE SEQUENCE</scope>
</reference>